<gene>
    <name evidence="1" type="ORF">BCR23_00640</name>
</gene>
<evidence type="ECO:0000313" key="1">
    <source>
        <dbReference type="EMBL" id="OEG19231.1"/>
    </source>
</evidence>
<proteinExistence type="predicted"/>
<dbReference type="Pfam" id="PF20116">
    <property type="entry name" value="DUF6506"/>
    <property type="match status" value="1"/>
</dbReference>
<dbReference type="EMBL" id="MIKB01000001">
    <property type="protein sequence ID" value="OEG19231.1"/>
    <property type="molecule type" value="Genomic_DNA"/>
</dbReference>
<protein>
    <submittedName>
        <fullName evidence="1">Uncharacterized protein</fullName>
    </submittedName>
</protein>
<accession>A0A1E5H2T5</accession>
<dbReference type="PATRIC" id="fig|903983.4.peg.201"/>
<organism evidence="1 2">
    <name type="scientific">Enterococcus quebecensis</name>
    <dbReference type="NCBI Taxonomy" id="903983"/>
    <lineage>
        <taxon>Bacteria</taxon>
        <taxon>Bacillati</taxon>
        <taxon>Bacillota</taxon>
        <taxon>Bacilli</taxon>
        <taxon>Lactobacillales</taxon>
        <taxon>Enterococcaceae</taxon>
        <taxon>Enterococcus</taxon>
    </lineage>
</organism>
<dbReference type="RefSeq" id="WP_069633574.1">
    <property type="nucleotide sequence ID" value="NZ_JXKZ01000001.1"/>
</dbReference>
<keyword evidence="2" id="KW-1185">Reference proteome</keyword>
<name>A0A1E5H2T5_9ENTE</name>
<reference evidence="2" key="1">
    <citation type="submission" date="2016-09" db="EMBL/GenBank/DDBJ databases">
        <authorList>
            <person name="Gulvik C.A."/>
        </authorList>
    </citation>
    <scope>NUCLEOTIDE SEQUENCE [LARGE SCALE GENOMIC DNA]</scope>
    <source>
        <strain evidence="2">LMG 26306</strain>
    </source>
</reference>
<evidence type="ECO:0000313" key="2">
    <source>
        <dbReference type="Proteomes" id="UP000094764"/>
    </source>
</evidence>
<sequence length="102" mass="11385">MKNLNKWAFFYFSPEQNTVINKNELGSCTFITVGFDPKAKEDGSVIEVAKKLKAEGVQMIELCGGFGPSWVTKICEALSYEIPVGTVSYGPEFRQQLLNIMI</sequence>
<comment type="caution">
    <text evidence="1">The sequence shown here is derived from an EMBL/GenBank/DDBJ whole genome shotgun (WGS) entry which is preliminary data.</text>
</comment>
<dbReference type="OrthoDB" id="1551162at2"/>
<dbReference type="AlphaFoldDB" id="A0A1E5H2T5"/>
<dbReference type="InterPro" id="IPR045441">
    <property type="entry name" value="DUF6506"/>
</dbReference>
<dbReference type="Proteomes" id="UP000094764">
    <property type="component" value="Unassembled WGS sequence"/>
</dbReference>